<reference evidence="1" key="1">
    <citation type="submission" date="2020-11" db="EMBL/GenBank/DDBJ databases">
        <authorList>
            <person name="Tran Van P."/>
        </authorList>
    </citation>
    <scope>NUCLEOTIDE SEQUENCE</scope>
</reference>
<protein>
    <submittedName>
        <fullName evidence="1">Uncharacterized protein</fullName>
    </submittedName>
</protein>
<accession>A0A7R9NVQ3</accession>
<evidence type="ECO:0000313" key="1">
    <source>
        <dbReference type="EMBL" id="CAD7457969.1"/>
    </source>
</evidence>
<organism evidence="1">
    <name type="scientific">Timema tahoe</name>
    <dbReference type="NCBI Taxonomy" id="61484"/>
    <lineage>
        <taxon>Eukaryota</taxon>
        <taxon>Metazoa</taxon>
        <taxon>Ecdysozoa</taxon>
        <taxon>Arthropoda</taxon>
        <taxon>Hexapoda</taxon>
        <taxon>Insecta</taxon>
        <taxon>Pterygota</taxon>
        <taxon>Neoptera</taxon>
        <taxon>Polyneoptera</taxon>
        <taxon>Phasmatodea</taxon>
        <taxon>Timematodea</taxon>
        <taxon>Timematoidea</taxon>
        <taxon>Timematidae</taxon>
        <taxon>Timema</taxon>
    </lineage>
</organism>
<dbReference type="AlphaFoldDB" id="A0A7R9NVQ3"/>
<proteinExistence type="predicted"/>
<sequence>MAADTRCINTLLLDPMLLPLHIALGYFKAQIRIQKIQKCPGEKVMNPNVNPEKRLKTSSNLGICGDE</sequence>
<gene>
    <name evidence="1" type="ORF">TTEB3V08_LOCUS5958</name>
</gene>
<name>A0A7R9NVQ3_9NEOP</name>
<dbReference type="EMBL" id="OE002012">
    <property type="protein sequence ID" value="CAD7457969.1"/>
    <property type="molecule type" value="Genomic_DNA"/>
</dbReference>